<sequence>MPEKVCDTASTLRKRGFHRKPRASRKSPTTKEETQKLRRENLDEVHRDLEEALGSRMQKRQEGGIDDEQLGSYSATATTKEFRDARRNFFKNVGLRERRDASSSEDEYASDRGDIRDGFEWIEDPWESESEENGHELGRMQAQAKVMLQTHLQLLKKYGKALIFGDKSRHRKLKMA</sequence>
<accession>A0ABR4P6H0</accession>
<evidence type="ECO:0000256" key="1">
    <source>
        <dbReference type="SAM" id="MobiDB-lite"/>
    </source>
</evidence>
<dbReference type="EMBL" id="JBFCZG010000008">
    <property type="protein sequence ID" value="KAL3418909.1"/>
    <property type="molecule type" value="Genomic_DNA"/>
</dbReference>
<comment type="caution">
    <text evidence="2">The sequence shown here is derived from an EMBL/GenBank/DDBJ whole genome shotgun (WGS) entry which is preliminary data.</text>
</comment>
<feature type="compositionally biased region" description="Basic and acidic residues" evidence="1">
    <location>
        <begin position="29"/>
        <end position="50"/>
    </location>
</feature>
<evidence type="ECO:0000313" key="3">
    <source>
        <dbReference type="Proteomes" id="UP001629113"/>
    </source>
</evidence>
<proteinExistence type="predicted"/>
<organism evidence="2 3">
    <name type="scientific">Phlyctema vagabunda</name>
    <dbReference type="NCBI Taxonomy" id="108571"/>
    <lineage>
        <taxon>Eukaryota</taxon>
        <taxon>Fungi</taxon>
        <taxon>Dikarya</taxon>
        <taxon>Ascomycota</taxon>
        <taxon>Pezizomycotina</taxon>
        <taxon>Leotiomycetes</taxon>
        <taxon>Helotiales</taxon>
        <taxon>Dermateaceae</taxon>
        <taxon>Phlyctema</taxon>
    </lineage>
</organism>
<dbReference type="Proteomes" id="UP001629113">
    <property type="component" value="Unassembled WGS sequence"/>
</dbReference>
<feature type="compositionally biased region" description="Basic residues" evidence="1">
    <location>
        <begin position="12"/>
        <end position="25"/>
    </location>
</feature>
<evidence type="ECO:0000313" key="2">
    <source>
        <dbReference type="EMBL" id="KAL3418909.1"/>
    </source>
</evidence>
<keyword evidence="3" id="KW-1185">Reference proteome</keyword>
<reference evidence="2 3" key="1">
    <citation type="submission" date="2024-06" db="EMBL/GenBank/DDBJ databases">
        <title>Complete genome of Phlyctema vagabunda strain 19-DSS-EL-015.</title>
        <authorList>
            <person name="Fiorenzani C."/>
        </authorList>
    </citation>
    <scope>NUCLEOTIDE SEQUENCE [LARGE SCALE GENOMIC DNA]</scope>
    <source>
        <strain evidence="2 3">19-DSS-EL-015</strain>
    </source>
</reference>
<gene>
    <name evidence="2" type="ORF">PVAG01_09130</name>
</gene>
<name>A0ABR4P6H0_9HELO</name>
<protein>
    <submittedName>
        <fullName evidence="2">Uncharacterized protein</fullName>
    </submittedName>
</protein>
<feature type="region of interest" description="Disordered" evidence="1">
    <location>
        <begin position="1"/>
        <end position="72"/>
    </location>
</feature>